<evidence type="ECO:0000256" key="4">
    <source>
        <dbReference type="ARBA" id="ARBA00022695"/>
    </source>
</evidence>
<feature type="compositionally biased region" description="Basic residues" evidence="9">
    <location>
        <begin position="728"/>
        <end position="739"/>
    </location>
</feature>
<dbReference type="Pfam" id="PF03726">
    <property type="entry name" value="PNPase"/>
    <property type="match status" value="1"/>
</dbReference>
<dbReference type="CDD" id="cd11363">
    <property type="entry name" value="RNase_PH_PNPase_1"/>
    <property type="match status" value="1"/>
</dbReference>
<dbReference type="GO" id="GO:0000175">
    <property type="term" value="F:3'-5'-RNA exonuclease activity"/>
    <property type="evidence" value="ECO:0007669"/>
    <property type="project" value="TreeGrafter"/>
</dbReference>
<keyword evidence="6 8" id="KW-0460">Magnesium</keyword>
<dbReference type="EC" id="2.7.7.8" evidence="8"/>
<evidence type="ECO:0000313" key="11">
    <source>
        <dbReference type="EMBL" id="SMB95581.1"/>
    </source>
</evidence>
<dbReference type="SUPFAM" id="SSF54211">
    <property type="entry name" value="Ribosomal protein S5 domain 2-like"/>
    <property type="match status" value="2"/>
</dbReference>
<dbReference type="SUPFAM" id="SSF55666">
    <property type="entry name" value="Ribonuclease PH domain 2-like"/>
    <property type="match status" value="2"/>
</dbReference>
<dbReference type="SMART" id="SM00316">
    <property type="entry name" value="S1"/>
    <property type="match status" value="1"/>
</dbReference>
<dbReference type="InterPro" id="IPR020568">
    <property type="entry name" value="Ribosomal_Su5_D2-typ_SF"/>
</dbReference>
<keyword evidence="7 8" id="KW-0694">RNA-binding</keyword>
<dbReference type="PANTHER" id="PTHR11252:SF0">
    <property type="entry name" value="POLYRIBONUCLEOTIDE NUCLEOTIDYLTRANSFERASE 1, MITOCHONDRIAL"/>
    <property type="match status" value="1"/>
</dbReference>
<dbReference type="NCBIfam" id="NF008805">
    <property type="entry name" value="PRK11824.1"/>
    <property type="match status" value="1"/>
</dbReference>
<dbReference type="InterPro" id="IPR004087">
    <property type="entry name" value="KH_dom"/>
</dbReference>
<feature type="region of interest" description="Disordered" evidence="9">
    <location>
        <begin position="714"/>
        <end position="739"/>
    </location>
</feature>
<dbReference type="RefSeq" id="WP_084664922.1">
    <property type="nucleotide sequence ID" value="NZ_LT838272.1"/>
</dbReference>
<dbReference type="GO" id="GO:0005829">
    <property type="term" value="C:cytosol"/>
    <property type="evidence" value="ECO:0007669"/>
    <property type="project" value="TreeGrafter"/>
</dbReference>
<dbReference type="Pfam" id="PF01138">
    <property type="entry name" value="RNase_PH"/>
    <property type="match status" value="2"/>
</dbReference>
<dbReference type="InterPro" id="IPR012162">
    <property type="entry name" value="PNPase"/>
</dbReference>
<keyword evidence="4 8" id="KW-0548">Nucleotidyltransferase</keyword>
<evidence type="ECO:0000256" key="7">
    <source>
        <dbReference type="ARBA" id="ARBA00022884"/>
    </source>
</evidence>
<dbReference type="GO" id="GO:0006402">
    <property type="term" value="P:mRNA catabolic process"/>
    <property type="evidence" value="ECO:0007669"/>
    <property type="project" value="UniProtKB-UniRule"/>
</dbReference>
<dbReference type="InterPro" id="IPR015848">
    <property type="entry name" value="PNPase_PH_RNA-bd_bac/org-type"/>
</dbReference>
<dbReference type="Proteomes" id="UP000192569">
    <property type="component" value="Chromosome I"/>
</dbReference>
<feature type="domain" description="S1 motif" evidence="10">
    <location>
        <begin position="638"/>
        <end position="712"/>
    </location>
</feature>
<evidence type="ECO:0000256" key="9">
    <source>
        <dbReference type="SAM" id="MobiDB-lite"/>
    </source>
</evidence>
<dbReference type="InterPro" id="IPR036345">
    <property type="entry name" value="ExoRNase_PH_dom2_sf"/>
</dbReference>
<dbReference type="InterPro" id="IPR004088">
    <property type="entry name" value="KH_dom_type_1"/>
</dbReference>
<evidence type="ECO:0000256" key="3">
    <source>
        <dbReference type="ARBA" id="ARBA00022679"/>
    </source>
</evidence>
<comment type="cofactor">
    <cofactor evidence="8">
        <name>Mg(2+)</name>
        <dbReference type="ChEBI" id="CHEBI:18420"/>
    </cofactor>
</comment>
<dbReference type="PROSITE" id="PS50126">
    <property type="entry name" value="S1"/>
    <property type="match status" value="1"/>
</dbReference>
<dbReference type="HAMAP" id="MF_01595">
    <property type="entry name" value="PNPase"/>
    <property type="match status" value="1"/>
</dbReference>
<comment type="catalytic activity">
    <reaction evidence="8">
        <text>RNA(n+1) + phosphate = RNA(n) + a ribonucleoside 5'-diphosphate</text>
        <dbReference type="Rhea" id="RHEA:22096"/>
        <dbReference type="Rhea" id="RHEA-COMP:14527"/>
        <dbReference type="Rhea" id="RHEA-COMP:17342"/>
        <dbReference type="ChEBI" id="CHEBI:43474"/>
        <dbReference type="ChEBI" id="CHEBI:57930"/>
        <dbReference type="ChEBI" id="CHEBI:140395"/>
        <dbReference type="EC" id="2.7.7.8"/>
    </reaction>
</comment>
<keyword evidence="2 8" id="KW-0963">Cytoplasm</keyword>
<dbReference type="Pfam" id="PF00013">
    <property type="entry name" value="KH_1"/>
    <property type="match status" value="1"/>
</dbReference>
<dbReference type="OrthoDB" id="9804305at2"/>
<dbReference type="EMBL" id="LT838272">
    <property type="protein sequence ID" value="SMB95581.1"/>
    <property type="molecule type" value="Genomic_DNA"/>
</dbReference>
<proteinExistence type="inferred from homology"/>
<feature type="binding site" evidence="8">
    <location>
        <position position="508"/>
    </location>
    <ligand>
        <name>Mg(2+)</name>
        <dbReference type="ChEBI" id="CHEBI:18420"/>
    </ligand>
</feature>
<organism evidence="11 12">
    <name type="scientific">Thermanaeromonas toyohensis ToBE</name>
    <dbReference type="NCBI Taxonomy" id="698762"/>
    <lineage>
        <taxon>Bacteria</taxon>
        <taxon>Bacillati</taxon>
        <taxon>Bacillota</taxon>
        <taxon>Clostridia</taxon>
        <taxon>Neomoorellales</taxon>
        <taxon>Neomoorellaceae</taxon>
        <taxon>Thermanaeromonas</taxon>
    </lineage>
</organism>
<dbReference type="InterPro" id="IPR012340">
    <property type="entry name" value="NA-bd_OB-fold"/>
</dbReference>
<accession>A0A1W1VR55</accession>
<reference evidence="11 12" key="1">
    <citation type="submission" date="2017-04" db="EMBL/GenBank/DDBJ databases">
        <authorList>
            <person name="Afonso C.L."/>
            <person name="Miller P.J."/>
            <person name="Scott M.A."/>
            <person name="Spackman E."/>
            <person name="Goraichik I."/>
            <person name="Dimitrov K.M."/>
            <person name="Suarez D.L."/>
            <person name="Swayne D.E."/>
        </authorList>
    </citation>
    <scope>NUCLEOTIDE SEQUENCE [LARGE SCALE GENOMIC DNA]</scope>
    <source>
        <strain evidence="11 12">ToBE</strain>
    </source>
</reference>
<dbReference type="CDD" id="cd11364">
    <property type="entry name" value="RNase_PH_PNPase_2"/>
    <property type="match status" value="1"/>
</dbReference>
<dbReference type="FunFam" id="2.40.50.140:FF:000189">
    <property type="entry name" value="Polyribonucleotide nucleotidyltransferase, putative"/>
    <property type="match status" value="1"/>
</dbReference>
<evidence type="ECO:0000313" key="12">
    <source>
        <dbReference type="Proteomes" id="UP000192569"/>
    </source>
</evidence>
<feature type="binding site" evidence="8">
    <location>
        <position position="502"/>
    </location>
    <ligand>
        <name>Mg(2+)</name>
        <dbReference type="ChEBI" id="CHEBI:18420"/>
    </ligand>
</feature>
<comment type="subcellular location">
    <subcellularLocation>
        <location evidence="8">Cytoplasm</location>
    </subcellularLocation>
</comment>
<evidence type="ECO:0000259" key="10">
    <source>
        <dbReference type="PROSITE" id="PS50126"/>
    </source>
</evidence>
<protein>
    <recommendedName>
        <fullName evidence="8">Polyribonucleotide nucleotidyltransferase</fullName>
        <ecNumber evidence="8">2.7.7.8</ecNumber>
    </recommendedName>
    <alternativeName>
        <fullName evidence="8">Polynucleotide phosphorylase</fullName>
        <shortName evidence="8">PNPase</shortName>
    </alternativeName>
</protein>
<gene>
    <name evidence="8" type="primary">pnp</name>
    <name evidence="11" type="ORF">SAMN00808754_1283</name>
</gene>
<dbReference type="GO" id="GO:0004654">
    <property type="term" value="F:polyribonucleotide nucleotidyltransferase activity"/>
    <property type="evidence" value="ECO:0007669"/>
    <property type="project" value="UniProtKB-UniRule"/>
</dbReference>
<dbReference type="InterPro" id="IPR015847">
    <property type="entry name" value="ExoRNase_PH_dom2"/>
</dbReference>
<keyword evidence="12" id="KW-1185">Reference proteome</keyword>
<dbReference type="Pfam" id="PF00575">
    <property type="entry name" value="S1"/>
    <property type="match status" value="1"/>
</dbReference>
<dbReference type="Pfam" id="PF03725">
    <property type="entry name" value="RNase_PH_C"/>
    <property type="match status" value="2"/>
</dbReference>
<evidence type="ECO:0000256" key="2">
    <source>
        <dbReference type="ARBA" id="ARBA00022490"/>
    </source>
</evidence>
<dbReference type="InterPro" id="IPR003029">
    <property type="entry name" value="S1_domain"/>
</dbReference>
<dbReference type="SMART" id="SM00322">
    <property type="entry name" value="KH"/>
    <property type="match status" value="1"/>
</dbReference>
<comment type="similarity">
    <text evidence="1 8">Belongs to the polyribonucleotide nucleotidyltransferase family.</text>
</comment>
<dbReference type="GO" id="GO:0003723">
    <property type="term" value="F:RNA binding"/>
    <property type="evidence" value="ECO:0007669"/>
    <property type="project" value="UniProtKB-UniRule"/>
</dbReference>
<dbReference type="PROSITE" id="PS50084">
    <property type="entry name" value="KH_TYPE_1"/>
    <property type="match status" value="1"/>
</dbReference>
<dbReference type="FunFam" id="3.30.230.70:FF:000002">
    <property type="entry name" value="Polyribonucleotide nucleotidyltransferase"/>
    <property type="match status" value="1"/>
</dbReference>
<dbReference type="CDD" id="cd02393">
    <property type="entry name" value="KH-I_PNPase"/>
    <property type="match status" value="1"/>
</dbReference>
<dbReference type="Gene3D" id="3.30.1370.10">
    <property type="entry name" value="K Homology domain, type 1"/>
    <property type="match status" value="1"/>
</dbReference>
<keyword evidence="5 8" id="KW-0479">Metal-binding</keyword>
<dbReference type="SUPFAM" id="SSF46915">
    <property type="entry name" value="Polynucleotide phosphorylase/guanosine pentaphosphate synthase (PNPase/GPSI), domain 3"/>
    <property type="match status" value="1"/>
</dbReference>
<dbReference type="STRING" id="698762.SAMN00808754_1283"/>
<keyword evidence="3 8" id="KW-0808">Transferase</keyword>
<dbReference type="InterPro" id="IPR036456">
    <property type="entry name" value="PNPase_PH_RNA-bd_sf"/>
</dbReference>
<dbReference type="InterPro" id="IPR001247">
    <property type="entry name" value="ExoRNase_PH_dom1"/>
</dbReference>
<dbReference type="FunFam" id="3.30.1370.10:FF:000001">
    <property type="entry name" value="Polyribonucleotide nucleotidyltransferase"/>
    <property type="match status" value="1"/>
</dbReference>
<dbReference type="GO" id="GO:0000287">
    <property type="term" value="F:magnesium ion binding"/>
    <property type="evidence" value="ECO:0007669"/>
    <property type="project" value="UniProtKB-UniRule"/>
</dbReference>
<evidence type="ECO:0000256" key="8">
    <source>
        <dbReference type="HAMAP-Rule" id="MF_01595"/>
    </source>
</evidence>
<dbReference type="InterPro" id="IPR036612">
    <property type="entry name" value="KH_dom_type_1_sf"/>
</dbReference>
<dbReference type="CDD" id="cd04472">
    <property type="entry name" value="S1_PNPase"/>
    <property type="match status" value="1"/>
</dbReference>
<evidence type="ECO:0000256" key="1">
    <source>
        <dbReference type="ARBA" id="ARBA00007404"/>
    </source>
</evidence>
<dbReference type="FunFam" id="3.30.230.70:FF:000001">
    <property type="entry name" value="Polyribonucleotide nucleotidyltransferase"/>
    <property type="match status" value="1"/>
</dbReference>
<dbReference type="NCBIfam" id="TIGR03591">
    <property type="entry name" value="polynuc_phos"/>
    <property type="match status" value="1"/>
</dbReference>
<dbReference type="GO" id="GO:0006396">
    <property type="term" value="P:RNA processing"/>
    <property type="evidence" value="ECO:0007669"/>
    <property type="project" value="InterPro"/>
</dbReference>
<dbReference type="SUPFAM" id="SSF50249">
    <property type="entry name" value="Nucleic acid-binding proteins"/>
    <property type="match status" value="1"/>
</dbReference>
<evidence type="ECO:0000256" key="5">
    <source>
        <dbReference type="ARBA" id="ARBA00022723"/>
    </source>
</evidence>
<dbReference type="AlphaFoldDB" id="A0A1W1VR55"/>
<dbReference type="PANTHER" id="PTHR11252">
    <property type="entry name" value="POLYRIBONUCLEOTIDE NUCLEOTIDYLTRANSFERASE"/>
    <property type="match status" value="1"/>
</dbReference>
<dbReference type="InterPro" id="IPR027408">
    <property type="entry name" value="PNPase/RNase_PH_dom_sf"/>
</dbReference>
<dbReference type="SUPFAM" id="SSF54791">
    <property type="entry name" value="Eukaryotic type KH-domain (KH-domain type I)"/>
    <property type="match status" value="1"/>
</dbReference>
<comment type="function">
    <text evidence="8">Involved in mRNA degradation. Catalyzes the phosphorolysis of single-stranded polyribonucleotides processively in the 3'- to 5'-direction.</text>
</comment>
<evidence type="ECO:0000256" key="6">
    <source>
        <dbReference type="ARBA" id="ARBA00022842"/>
    </source>
</evidence>
<dbReference type="PIRSF" id="PIRSF005499">
    <property type="entry name" value="PNPase"/>
    <property type="match status" value="1"/>
</dbReference>
<dbReference type="Gene3D" id="2.40.50.140">
    <property type="entry name" value="Nucleic acid-binding proteins"/>
    <property type="match status" value="1"/>
</dbReference>
<dbReference type="Gene3D" id="3.30.230.70">
    <property type="entry name" value="GHMP Kinase, N-terminal domain"/>
    <property type="match status" value="2"/>
</dbReference>
<sequence length="739" mass="80635">MQPVLRKALTVAGRDLILETGRLARQAGGAVLVQYGGTMVLVTATASPQPREGIDFFPLTVDYEERLYAAGKIPGGFIKREGKPSEKAILSSRLIDRPIRPLFPKSYRNDVHVVATVLSVDQDCPPNVAGIIGASAALTLSDIPFNGPIGAVAVGLINGEPVINPTLKQEEESKLHLVVAGTYEAVMMVEAGADEVPEDLLLEAIMAGHEEIKRIVAFIQEFCQEAKDLGLAREKQEVPVIELYPGIEEATRSLAWSRLEEVIRQGIAERWGKQVREKNLEACKEAIIQEVLATHSEAAVEQPELARQISDIVTQVEKEIVRKLILEEGIRVDGRKLDEIRPISCEVGVLARTHGSALFTRGETQILTVTTLGSVSDEQILDDLGVEESKRYMHHYNFPPYSVGEARPIRAPGRREIGHGALAERALEPMIPSEEEFPYAIRLVSEVLSSNGSTSMGSVCGSTLALMDAGVPIKAPVAGVAMGLVKEGDKVAILTDIQGIEDALGDMDFKVAGTARGVTALQMDIKIPGIDRNILAQALEQARRARLYILEKMLEVLPEPRKELSPYAPRMLTTVVDTDKIRDIIGPGGKVIKKIIEETGVEIDIEDDGRIFIAANDAKAGERALQIIEALTKDIEVGKIYNGRVTRITDFGAFVEIIPGVLGMPGKEGLVHISQLAEGRVSRVEDVVKEGDEILVKAIGFDSQGRVRLSRKEALRSLQSSPAPTRPTYRRPGRERRVR</sequence>
<name>A0A1W1VR55_9FIRM</name>